<dbReference type="InterPro" id="IPR001633">
    <property type="entry name" value="EAL_dom"/>
</dbReference>
<keyword evidence="6 8" id="KW-1133">Transmembrane helix</keyword>
<gene>
    <name evidence="11" type="ORF">SAMN06265374_2750</name>
</gene>
<feature type="domain" description="PTS EIIC type-3" evidence="10">
    <location>
        <begin position="9"/>
        <end position="415"/>
    </location>
</feature>
<dbReference type="InterPro" id="IPR004501">
    <property type="entry name" value="PTS_EIIC_3"/>
</dbReference>
<dbReference type="CDD" id="cd01948">
    <property type="entry name" value="EAL"/>
    <property type="match status" value="1"/>
</dbReference>
<evidence type="ECO:0000256" key="4">
    <source>
        <dbReference type="ARBA" id="ARBA00022597"/>
    </source>
</evidence>
<accession>A0ABY1P4X7</accession>
<evidence type="ECO:0000256" key="7">
    <source>
        <dbReference type="ARBA" id="ARBA00023136"/>
    </source>
</evidence>
<dbReference type="SMART" id="SM00052">
    <property type="entry name" value="EAL"/>
    <property type="match status" value="1"/>
</dbReference>
<evidence type="ECO:0000313" key="12">
    <source>
        <dbReference type="Proteomes" id="UP001157914"/>
    </source>
</evidence>
<dbReference type="Pfam" id="PF00563">
    <property type="entry name" value="EAL"/>
    <property type="match status" value="1"/>
</dbReference>
<name>A0ABY1P4X7_9HYPH</name>
<reference evidence="11 12" key="1">
    <citation type="submission" date="2017-05" db="EMBL/GenBank/DDBJ databases">
        <authorList>
            <person name="Varghese N."/>
            <person name="Submissions S."/>
        </authorList>
    </citation>
    <scope>NUCLEOTIDE SEQUENCE [LARGE SCALE GENOMIC DNA]</scope>
    <source>
        <strain evidence="11 12">DSM 15949</strain>
    </source>
</reference>
<organism evidence="11 12">
    <name type="scientific">Roseibium denhamense</name>
    <dbReference type="NCBI Taxonomy" id="76305"/>
    <lineage>
        <taxon>Bacteria</taxon>
        <taxon>Pseudomonadati</taxon>
        <taxon>Pseudomonadota</taxon>
        <taxon>Alphaproteobacteria</taxon>
        <taxon>Hyphomicrobiales</taxon>
        <taxon>Stappiaceae</taxon>
        <taxon>Roseibium</taxon>
    </lineage>
</organism>
<feature type="transmembrane region" description="Helical" evidence="8">
    <location>
        <begin position="346"/>
        <end position="366"/>
    </location>
</feature>
<dbReference type="PROSITE" id="PS50883">
    <property type="entry name" value="EAL"/>
    <property type="match status" value="1"/>
</dbReference>
<keyword evidence="2" id="KW-0813">Transport</keyword>
<evidence type="ECO:0000256" key="3">
    <source>
        <dbReference type="ARBA" id="ARBA00022475"/>
    </source>
</evidence>
<dbReference type="Pfam" id="PF02378">
    <property type="entry name" value="PTS_EIIC"/>
    <property type="match status" value="1"/>
</dbReference>
<feature type="transmembrane region" description="Helical" evidence="8">
    <location>
        <begin position="386"/>
        <end position="412"/>
    </location>
</feature>
<dbReference type="PANTHER" id="PTHR33121:SF70">
    <property type="entry name" value="SIGNALING PROTEIN YKOW"/>
    <property type="match status" value="1"/>
</dbReference>
<evidence type="ECO:0000259" key="9">
    <source>
        <dbReference type="PROSITE" id="PS50883"/>
    </source>
</evidence>
<feature type="transmembrane region" description="Helical" evidence="8">
    <location>
        <begin position="32"/>
        <end position="51"/>
    </location>
</feature>
<dbReference type="InterPro" id="IPR035919">
    <property type="entry name" value="EAL_sf"/>
</dbReference>
<dbReference type="SUPFAM" id="SSF141868">
    <property type="entry name" value="EAL domain-like"/>
    <property type="match status" value="1"/>
</dbReference>
<evidence type="ECO:0000256" key="1">
    <source>
        <dbReference type="ARBA" id="ARBA00004651"/>
    </source>
</evidence>
<evidence type="ECO:0000256" key="5">
    <source>
        <dbReference type="ARBA" id="ARBA00022692"/>
    </source>
</evidence>
<feature type="transmembrane region" description="Helical" evidence="8">
    <location>
        <begin position="180"/>
        <end position="200"/>
    </location>
</feature>
<comment type="subcellular location">
    <subcellularLocation>
        <location evidence="1">Cell membrane</location>
        <topology evidence="1">Multi-pass membrane protein</topology>
    </subcellularLocation>
</comment>
<evidence type="ECO:0000256" key="6">
    <source>
        <dbReference type="ARBA" id="ARBA00022989"/>
    </source>
</evidence>
<keyword evidence="4" id="KW-0762">Sugar transport</keyword>
<dbReference type="InterPro" id="IPR003352">
    <property type="entry name" value="PTS_EIIC"/>
</dbReference>
<keyword evidence="7 8" id="KW-0472">Membrane</keyword>
<dbReference type="RefSeq" id="WP_155192870.1">
    <property type="nucleotide sequence ID" value="NZ_BAAAEA010000002.1"/>
</dbReference>
<sequence length="721" mass="78442">MQLHWAEKYTVQISEMANFLARQPVLAALQRGLAATLPLIMVGALALLVLHPPFPRVKEWMTGLFGPGLEATLQILIASTFGIAALLALSGYAYVYTTLRNARERMPIASPVLSIMVAVTCFFVLVAPTDQPTLIAAISLSFGLPVALLVAVSATWLFLKLAQLPLFRLRSKAVGHEVMIGDIFFVMPAAVVTILVFGLLKAVLLQAGSTDIIAEFNSGLARSLTSGEDTLGFGLLYMALSQVFWLFGIHGPNVLQAVHDVQLVPASIANNLAVLEGGEPVHIFTSQFFDLQHMGGSGATLGLVAAMLLFSKLPSSRNFAILAAFPALCNVNEPLLYGLPIVLNPIFAIPFLLVPIINTLVMYAAMSWDLMPLTSYQVAWTTPAVINGYAVTGSVNGAIVQAVCLAISILVYTPFVRLSERVSALKAQGAMQALLVGSTQDEGTGPRRLLSRSGDQGRLALSLAGDLEYALKQQDQLFLEYQPQICLQSTRVVGAEALLRWEHPVYGRVPPPVTVRLAEELGIMSQLGLRVLQMACAQRKIWRGDVDEFFFVSVNVAPAQILSGSLDKDVFACLDETFLPTHCLKLEITESTILIPDDTAISTLERLREHGVRISLDDFGMGHTSLRYLKALPVDEVKIDRSLSLSNESGVSEHIIQSILDLSRSLDFETIVEGVESEEQLARLKRLGCSRFQGYYFCRPGGADTCLQYIRSIQEKADRAA</sequence>
<feature type="domain" description="EAL" evidence="9">
    <location>
        <begin position="460"/>
        <end position="714"/>
    </location>
</feature>
<evidence type="ECO:0000313" key="11">
    <source>
        <dbReference type="EMBL" id="SMP26631.1"/>
    </source>
</evidence>
<feature type="transmembrane region" description="Helical" evidence="8">
    <location>
        <begin position="108"/>
        <end position="128"/>
    </location>
</feature>
<comment type="caution">
    <text evidence="11">The sequence shown here is derived from an EMBL/GenBank/DDBJ whole genome shotgun (WGS) entry which is preliminary data.</text>
</comment>
<dbReference type="EMBL" id="FXTT01000003">
    <property type="protein sequence ID" value="SMP26631.1"/>
    <property type="molecule type" value="Genomic_DNA"/>
</dbReference>
<feature type="transmembrane region" description="Helical" evidence="8">
    <location>
        <begin position="230"/>
        <end position="249"/>
    </location>
</feature>
<feature type="transmembrane region" description="Helical" evidence="8">
    <location>
        <begin position="134"/>
        <end position="159"/>
    </location>
</feature>
<dbReference type="Gene3D" id="3.20.20.450">
    <property type="entry name" value="EAL domain"/>
    <property type="match status" value="1"/>
</dbReference>
<keyword evidence="3" id="KW-1003">Cell membrane</keyword>
<dbReference type="InterPro" id="IPR050706">
    <property type="entry name" value="Cyclic-di-GMP_PDE-like"/>
</dbReference>
<evidence type="ECO:0000256" key="2">
    <source>
        <dbReference type="ARBA" id="ARBA00022448"/>
    </source>
</evidence>
<dbReference type="PROSITE" id="PS51105">
    <property type="entry name" value="PTS_EIIC_TYPE_3"/>
    <property type="match status" value="1"/>
</dbReference>
<feature type="transmembrane region" description="Helical" evidence="8">
    <location>
        <begin position="319"/>
        <end position="339"/>
    </location>
</feature>
<feature type="transmembrane region" description="Helical" evidence="8">
    <location>
        <begin position="71"/>
        <end position="96"/>
    </location>
</feature>
<dbReference type="PANTHER" id="PTHR33121">
    <property type="entry name" value="CYCLIC DI-GMP PHOSPHODIESTERASE PDEF"/>
    <property type="match status" value="1"/>
</dbReference>
<keyword evidence="5 8" id="KW-0812">Transmembrane</keyword>
<evidence type="ECO:0000259" key="10">
    <source>
        <dbReference type="PROSITE" id="PS51105"/>
    </source>
</evidence>
<proteinExistence type="predicted"/>
<dbReference type="Proteomes" id="UP001157914">
    <property type="component" value="Unassembled WGS sequence"/>
</dbReference>
<evidence type="ECO:0000256" key="8">
    <source>
        <dbReference type="SAM" id="Phobius"/>
    </source>
</evidence>
<protein>
    <submittedName>
        <fullName evidence="11">Diguanylate phosphodiesterase</fullName>
    </submittedName>
</protein>
<keyword evidence="12" id="KW-1185">Reference proteome</keyword>